<protein>
    <submittedName>
        <fullName evidence="2">Uncharacterized protein</fullName>
    </submittedName>
</protein>
<proteinExistence type="predicted"/>
<name>A0ABR5Z4P9_9GAMM</name>
<evidence type="ECO:0000313" key="3">
    <source>
        <dbReference type="Proteomes" id="UP000786387"/>
    </source>
</evidence>
<feature type="transmembrane region" description="Helical" evidence="1">
    <location>
        <begin position="31"/>
        <end position="55"/>
    </location>
</feature>
<sequence length="59" mass="6254">MDWLSAALAAALFLMAAILFRQSGRARTLPAAFALISLSMLSTLSALGFAGLAVIDWLR</sequence>
<keyword evidence="3" id="KW-1185">Reference proteome</keyword>
<evidence type="ECO:0000256" key="1">
    <source>
        <dbReference type="SAM" id="Phobius"/>
    </source>
</evidence>
<comment type="caution">
    <text evidence="2">The sequence shown here is derived from an EMBL/GenBank/DDBJ whole genome shotgun (WGS) entry which is preliminary data.</text>
</comment>
<keyword evidence="1" id="KW-0812">Transmembrane</keyword>
<reference evidence="2 3" key="1">
    <citation type="submission" date="2020-02" db="EMBL/GenBank/DDBJ databases">
        <title>Synteny-based analysis reveals conserved mechanism for high triclosan tolerance in Pseudomonas, as well as instances of horizontal transfer.</title>
        <authorList>
            <person name="Mcfarland A.G."/>
            <person name="Bertucci H.K."/>
            <person name="Litmann E."/>
            <person name="Shen J."/>
            <person name="Huttenhower C."/>
            <person name="Hartmann E.M."/>
        </authorList>
    </citation>
    <scope>NUCLEOTIDE SEQUENCE [LARGE SCALE GENOMIC DNA]</scope>
    <source>
        <strain evidence="2 3">115A1</strain>
    </source>
</reference>
<keyword evidence="1" id="KW-1133">Transmembrane helix</keyword>
<dbReference type="EMBL" id="JAAMRF010000009">
    <property type="protein sequence ID" value="MBA1275181.1"/>
    <property type="molecule type" value="Genomic_DNA"/>
</dbReference>
<evidence type="ECO:0000313" key="2">
    <source>
        <dbReference type="EMBL" id="MBA1275181.1"/>
    </source>
</evidence>
<dbReference type="Proteomes" id="UP000786387">
    <property type="component" value="Unassembled WGS sequence"/>
</dbReference>
<organism evidence="2 3">
    <name type="scientific">Stutzerimonas azotifigens</name>
    <dbReference type="NCBI Taxonomy" id="291995"/>
    <lineage>
        <taxon>Bacteria</taxon>
        <taxon>Pseudomonadati</taxon>
        <taxon>Pseudomonadota</taxon>
        <taxon>Gammaproteobacteria</taxon>
        <taxon>Pseudomonadales</taxon>
        <taxon>Pseudomonadaceae</taxon>
        <taxon>Stutzerimonas</taxon>
    </lineage>
</organism>
<dbReference type="RefSeq" id="WP_181072214.1">
    <property type="nucleotide sequence ID" value="NZ_JAAMRF010000009.1"/>
</dbReference>
<accession>A0ABR5Z4P9</accession>
<keyword evidence="1" id="KW-0472">Membrane</keyword>
<gene>
    <name evidence="2" type="ORF">G7026_17660</name>
</gene>